<gene>
    <name evidence="1" type="ORF">FQA47_001483</name>
</gene>
<evidence type="ECO:0000313" key="2">
    <source>
        <dbReference type="Proteomes" id="UP000646548"/>
    </source>
</evidence>
<protein>
    <submittedName>
        <fullName evidence="1">Uncharacterized protein</fullName>
    </submittedName>
</protein>
<dbReference type="AlphaFoldDB" id="A0A834L2F3"/>
<accession>A0A834L2F3</accession>
<sequence>MLRTPVSRLRSCHLPLNDTCATTNKTCAAAAKACIAPAQLPMTPALQLLLTPDLLNWLCFHQTAAELRTRSSTFWSVPSPSSVVVLTCRASDSAACGSLICPSDLRSDLVRG</sequence>
<dbReference type="EMBL" id="WKFB01000015">
    <property type="protein sequence ID" value="KAF6739134.1"/>
    <property type="molecule type" value="Genomic_DNA"/>
</dbReference>
<proteinExistence type="predicted"/>
<dbReference type="Proteomes" id="UP000646548">
    <property type="component" value="Unassembled WGS sequence"/>
</dbReference>
<organism evidence="1 2">
    <name type="scientific">Oryzias melastigma</name>
    <name type="common">Marine medaka</name>
    <dbReference type="NCBI Taxonomy" id="30732"/>
    <lineage>
        <taxon>Eukaryota</taxon>
        <taxon>Metazoa</taxon>
        <taxon>Chordata</taxon>
        <taxon>Craniata</taxon>
        <taxon>Vertebrata</taxon>
        <taxon>Euteleostomi</taxon>
        <taxon>Actinopterygii</taxon>
        <taxon>Neopterygii</taxon>
        <taxon>Teleostei</taxon>
        <taxon>Neoteleostei</taxon>
        <taxon>Acanthomorphata</taxon>
        <taxon>Ovalentaria</taxon>
        <taxon>Atherinomorphae</taxon>
        <taxon>Beloniformes</taxon>
        <taxon>Adrianichthyidae</taxon>
        <taxon>Oryziinae</taxon>
        <taxon>Oryzias</taxon>
    </lineage>
</organism>
<comment type="caution">
    <text evidence="1">The sequence shown here is derived from an EMBL/GenBank/DDBJ whole genome shotgun (WGS) entry which is preliminary data.</text>
</comment>
<reference evidence="1" key="1">
    <citation type="journal article" name="BMC Genomics">
        <title>Long-read sequencing and de novo genome assembly of marine medaka (Oryzias melastigma).</title>
        <authorList>
            <person name="Liang P."/>
            <person name="Saqib H.S.A."/>
            <person name="Ni X."/>
            <person name="Shen Y."/>
        </authorList>
    </citation>
    <scope>NUCLEOTIDE SEQUENCE</scope>
    <source>
        <strain evidence="1">Bigg-433</strain>
    </source>
</reference>
<name>A0A834L2F3_ORYME</name>
<evidence type="ECO:0000313" key="1">
    <source>
        <dbReference type="EMBL" id="KAF6739134.1"/>
    </source>
</evidence>